<dbReference type="Pfam" id="PF11167">
    <property type="entry name" value="DUF2953"/>
    <property type="match status" value="1"/>
</dbReference>
<dbReference type="InterPro" id="IPR021338">
    <property type="entry name" value="DUF2953"/>
</dbReference>
<proteinExistence type="predicted"/>
<protein>
    <recommendedName>
        <fullName evidence="3">DUF2953 domain-containing protein</fullName>
    </recommendedName>
</protein>
<evidence type="ECO:0008006" key="3">
    <source>
        <dbReference type="Google" id="ProtNLM"/>
    </source>
</evidence>
<reference evidence="1 2" key="1">
    <citation type="submission" date="2019-05" db="EMBL/GenBank/DDBJ databases">
        <authorList>
            <person name="Chen C."/>
        </authorList>
    </citation>
    <scope>NUCLEOTIDE SEQUENCE [LARGE SCALE GENOMIC DNA]</scope>
    <source>
        <strain evidence="1 2">HB172198</strain>
    </source>
</reference>
<dbReference type="AlphaFoldDB" id="A0A4P8XIT8"/>
<dbReference type="Proteomes" id="UP000300879">
    <property type="component" value="Chromosome"/>
</dbReference>
<accession>A0A4P8XIT8</accession>
<dbReference type="OrthoDB" id="1683589at2"/>
<evidence type="ECO:0000313" key="2">
    <source>
        <dbReference type="Proteomes" id="UP000300879"/>
    </source>
</evidence>
<organism evidence="1 2">
    <name type="scientific">Paenibacillus algicola</name>
    <dbReference type="NCBI Taxonomy" id="2565926"/>
    <lineage>
        <taxon>Bacteria</taxon>
        <taxon>Bacillati</taxon>
        <taxon>Bacillota</taxon>
        <taxon>Bacilli</taxon>
        <taxon>Bacillales</taxon>
        <taxon>Paenibacillaceae</taxon>
        <taxon>Paenibacillus</taxon>
    </lineage>
</organism>
<dbReference type="KEGG" id="palo:E6C60_1801"/>
<name>A0A4P8XIT8_9BACL</name>
<evidence type="ECO:0000313" key="1">
    <source>
        <dbReference type="EMBL" id="QCT02516.1"/>
    </source>
</evidence>
<keyword evidence="2" id="KW-1185">Reference proteome</keyword>
<dbReference type="RefSeq" id="WP_138225532.1">
    <property type="nucleotide sequence ID" value="NZ_CP040396.1"/>
</dbReference>
<dbReference type="EMBL" id="CP040396">
    <property type="protein sequence ID" value="QCT02516.1"/>
    <property type="molecule type" value="Genomic_DNA"/>
</dbReference>
<sequence length="231" mass="25917">MNAWVVGGLFVGGLLLVCACLVLGSTVKLGIRIKLAARQYSMVIHIHSLYGLFKKTLELPLHSFKEEVVEEQQPPSRFFGKWIDPSGKSDPDARSRLAFQDMKKLLQATDGFKTWMLRSVRIFNVSSVFWSTSLALDDAAQTATASGALWGIKHMILGWLSYHVKLHGKPELFIIPDFNGPPQLSSALDVDLRVKVYALVKAGLALWIRVWRVEGGLRTWKNTLQRELDQA</sequence>
<gene>
    <name evidence="1" type="ORF">E6C60_1801</name>
</gene>